<dbReference type="SUPFAM" id="SSF52540">
    <property type="entry name" value="P-loop containing nucleoside triphosphate hydrolases"/>
    <property type="match status" value="1"/>
</dbReference>
<dbReference type="InterPro" id="IPR027417">
    <property type="entry name" value="P-loop_NTPase"/>
</dbReference>
<dbReference type="OrthoDB" id="9803860at2"/>
<evidence type="ECO:0000313" key="2">
    <source>
        <dbReference type="Proteomes" id="UP000075360"/>
    </source>
</evidence>
<dbReference type="RefSeq" id="WP_061470502.1">
    <property type="nucleotide sequence ID" value="NZ_LHZU01000092.1"/>
</dbReference>
<feature type="non-terminal residue" evidence="1">
    <location>
        <position position="1"/>
    </location>
</feature>
<organism evidence="1 2">
    <name type="scientific">Acetobacter senegalensis</name>
    <dbReference type="NCBI Taxonomy" id="446692"/>
    <lineage>
        <taxon>Bacteria</taxon>
        <taxon>Pseudomonadati</taxon>
        <taxon>Pseudomonadota</taxon>
        <taxon>Alphaproteobacteria</taxon>
        <taxon>Acetobacterales</taxon>
        <taxon>Acetobacteraceae</taxon>
        <taxon>Acetobacter</taxon>
    </lineage>
</organism>
<comment type="caution">
    <text evidence="1">The sequence shown here is derived from an EMBL/GenBank/DDBJ whole genome shotgun (WGS) entry which is preliminary data.</text>
</comment>
<keyword evidence="1" id="KW-0547">Nucleotide-binding</keyword>
<dbReference type="EMBL" id="LHZU01000092">
    <property type="protein sequence ID" value="KXV61220.1"/>
    <property type="molecule type" value="Genomic_DNA"/>
</dbReference>
<dbReference type="GO" id="GO:0004386">
    <property type="term" value="F:helicase activity"/>
    <property type="evidence" value="ECO:0007669"/>
    <property type="project" value="UniProtKB-KW"/>
</dbReference>
<name>A0A149U772_9PROT</name>
<proteinExistence type="predicted"/>
<gene>
    <name evidence="1" type="ORF">AD948_02570</name>
</gene>
<reference evidence="1 2" key="1">
    <citation type="submission" date="2015-06" db="EMBL/GenBank/DDBJ databases">
        <title>Improved classification and identification of acetic acid bacteria using matrix-assisted laser desorption/ionization time-of-flight mass spectrometry; Gluconobacter nephelii and Gluconobacter uchimurae are later heterotypic synonyms of Gluconobacter japonicus and Gluconobacter oxydans, respectively.</title>
        <authorList>
            <person name="Li L."/>
            <person name="Cleenwerck I."/>
            <person name="De Vuyst L."/>
            <person name="Vandamme P."/>
        </authorList>
    </citation>
    <scope>NUCLEOTIDE SEQUENCE [LARGE SCALE GENOMIC DNA]</scope>
    <source>
        <strain evidence="1 2">LMG 23690</strain>
    </source>
</reference>
<dbReference type="Proteomes" id="UP000075360">
    <property type="component" value="Unassembled WGS sequence"/>
</dbReference>
<keyword evidence="1" id="KW-0347">Helicase</keyword>
<dbReference type="PATRIC" id="fig|446692.4.peg.99"/>
<protein>
    <submittedName>
        <fullName evidence="1">DEAD/DEAH box helicase</fullName>
    </submittedName>
</protein>
<keyword evidence="1" id="KW-0378">Hydrolase</keyword>
<keyword evidence="1" id="KW-0067">ATP-binding</keyword>
<accession>A0A149U772</accession>
<sequence>DQRLVAIDEFHHVSANPNNKLGQQLAQIIEHGSAHIVAMTGSYFRGDAAAVLSDEDERKFERVTYTYYEQLNGYKYLKQLDIGYFFYANSYADDILKVLDPAQKTIIHIPSVNSRESTKQKVKEVEHIIEALGEWQGRDEKTGFHLVKTPEGRVLRIADLVDDNSDRDRVSAALRDPTQKHNRDYVDIIIALGMAKEGFDWIWCEHALTVGYRASLTEVVQIIGRATRDAPGKTRARFSNLIAEPDATSEAVNEAVNDTLKAIAASLLMEQVLTPRFEFRLKTPQNNEEPGFDYGPEGYDPEKTNVGFSEEQGVYHIEVKGLTTPKSEEAIRICREDLNEITATFVQDKPTIEQGLFNEELIPEEITQVRLGKIIKEKYPNLDAEDQEAVRQHAIAALNFTQQGKQYALEGVNQEETGTSGNGAEGGPEDRQTRNNALINGVRQFALSVRELDIDLIDRINPFGEAYAILASAMTEESLKQVAAVIAAKRTTLTPEEAKELALRAFRFKKERNRLPSITSTDPWEQRMAEGAAAFVRFKDEGRYE</sequence>
<dbReference type="AlphaFoldDB" id="A0A149U772"/>
<evidence type="ECO:0000313" key="1">
    <source>
        <dbReference type="EMBL" id="KXV61220.1"/>
    </source>
</evidence>
<dbReference type="Gene3D" id="3.40.50.300">
    <property type="entry name" value="P-loop containing nucleotide triphosphate hydrolases"/>
    <property type="match status" value="1"/>
</dbReference>